<sequence>MADVQETNMDSHFMQRTDSEVTDESPFGSSLNTPADEEPSPFDNFHQRLFSELDLDAGLDVQKTPRPDGKSSKPPRSMSKVVGRARKFARGLVMGESSISLPNDSSRSSSTSTEESLSSIYAEISSADPSTANFEPPIQPVVEQETLQVGPREMTRVLSRDIAIPDLDVTEPASDLSPEEALDVDSPILRQGLFAASSRLMRPPHDRSISVTAVKDLDVKRLAEEAKSGAEDGLLDTAELLFDEDFISRMINLSLDDIATLIPKALLFLPWYALVGGTILLFPRYLERISFHVGYISSPARGIHRYAHWLECAPAHVLLFLILVGWTVWSTQNLAFAILVLGQTVVAWIDFKAKDHEAVGMDDRQTLYLVAKGMVKDVKLFRREDGQFFIQGANGATTEGNYKAYEGDSDDDCE</sequence>
<organism evidence="3 4">
    <name type="scientific">Cylindrobasidium torrendii FP15055 ss-10</name>
    <dbReference type="NCBI Taxonomy" id="1314674"/>
    <lineage>
        <taxon>Eukaryota</taxon>
        <taxon>Fungi</taxon>
        <taxon>Dikarya</taxon>
        <taxon>Basidiomycota</taxon>
        <taxon>Agaricomycotina</taxon>
        <taxon>Agaricomycetes</taxon>
        <taxon>Agaricomycetidae</taxon>
        <taxon>Agaricales</taxon>
        <taxon>Marasmiineae</taxon>
        <taxon>Physalacriaceae</taxon>
        <taxon>Cylindrobasidium</taxon>
    </lineage>
</organism>
<evidence type="ECO:0000313" key="3">
    <source>
        <dbReference type="EMBL" id="KIY63322.1"/>
    </source>
</evidence>
<protein>
    <submittedName>
        <fullName evidence="3">Uncharacterized protein</fullName>
    </submittedName>
</protein>
<proteinExistence type="predicted"/>
<dbReference type="EMBL" id="KN880704">
    <property type="protein sequence ID" value="KIY63322.1"/>
    <property type="molecule type" value="Genomic_DNA"/>
</dbReference>
<feature type="region of interest" description="Disordered" evidence="1">
    <location>
        <begin position="1"/>
        <end position="117"/>
    </location>
</feature>
<name>A0A0D7AYN1_9AGAR</name>
<feature type="compositionally biased region" description="Polar residues" evidence="1">
    <location>
        <begin position="1"/>
        <end position="12"/>
    </location>
</feature>
<keyword evidence="2" id="KW-0472">Membrane</keyword>
<dbReference type="AlphaFoldDB" id="A0A0D7AYN1"/>
<keyword evidence="4" id="KW-1185">Reference proteome</keyword>
<evidence type="ECO:0000256" key="1">
    <source>
        <dbReference type="SAM" id="MobiDB-lite"/>
    </source>
</evidence>
<keyword evidence="2" id="KW-0812">Transmembrane</keyword>
<dbReference type="Proteomes" id="UP000054007">
    <property type="component" value="Unassembled WGS sequence"/>
</dbReference>
<feature type="transmembrane region" description="Helical" evidence="2">
    <location>
        <begin position="265"/>
        <end position="286"/>
    </location>
</feature>
<feature type="transmembrane region" description="Helical" evidence="2">
    <location>
        <begin position="306"/>
        <end position="328"/>
    </location>
</feature>
<feature type="transmembrane region" description="Helical" evidence="2">
    <location>
        <begin position="334"/>
        <end position="351"/>
    </location>
</feature>
<feature type="compositionally biased region" description="Low complexity" evidence="1">
    <location>
        <begin position="97"/>
        <end position="117"/>
    </location>
</feature>
<reference evidence="3 4" key="1">
    <citation type="journal article" date="2015" name="Fungal Genet. Biol.">
        <title>Evolution of novel wood decay mechanisms in Agaricales revealed by the genome sequences of Fistulina hepatica and Cylindrobasidium torrendii.</title>
        <authorList>
            <person name="Floudas D."/>
            <person name="Held B.W."/>
            <person name="Riley R."/>
            <person name="Nagy L.G."/>
            <person name="Koehler G."/>
            <person name="Ransdell A.S."/>
            <person name="Younus H."/>
            <person name="Chow J."/>
            <person name="Chiniquy J."/>
            <person name="Lipzen A."/>
            <person name="Tritt A."/>
            <person name="Sun H."/>
            <person name="Haridas S."/>
            <person name="LaButti K."/>
            <person name="Ohm R.A."/>
            <person name="Kues U."/>
            <person name="Blanchette R.A."/>
            <person name="Grigoriev I.V."/>
            <person name="Minto R.E."/>
            <person name="Hibbett D.S."/>
        </authorList>
    </citation>
    <scope>NUCLEOTIDE SEQUENCE [LARGE SCALE GENOMIC DNA]</scope>
    <source>
        <strain evidence="3 4">FP15055 ss-10</strain>
    </source>
</reference>
<evidence type="ECO:0000313" key="4">
    <source>
        <dbReference type="Proteomes" id="UP000054007"/>
    </source>
</evidence>
<keyword evidence="2" id="KW-1133">Transmembrane helix</keyword>
<gene>
    <name evidence="3" type="ORF">CYLTODRAFT_494000</name>
</gene>
<evidence type="ECO:0000256" key="2">
    <source>
        <dbReference type="SAM" id="Phobius"/>
    </source>
</evidence>
<accession>A0A0D7AYN1</accession>
<dbReference type="OrthoDB" id="2752889at2759"/>